<keyword evidence="3" id="KW-0175">Coiled coil</keyword>
<dbReference type="Gene3D" id="3.80.10.10">
    <property type="entry name" value="Ribonuclease Inhibitor"/>
    <property type="match status" value="2"/>
</dbReference>
<dbReference type="EMBL" id="JH159166">
    <property type="protein sequence ID" value="EGZ05455.1"/>
    <property type="molecule type" value="Genomic_DNA"/>
</dbReference>
<keyword evidence="2" id="KW-0677">Repeat</keyword>
<dbReference type="AlphaFoldDB" id="G5AFT9"/>
<name>G5AFT9_PHYSP</name>
<dbReference type="KEGG" id="psoj:PHYSODRAFT_342284"/>
<dbReference type="InterPro" id="IPR052574">
    <property type="entry name" value="CDIRP"/>
</dbReference>
<dbReference type="PANTHER" id="PTHR47566:SF1">
    <property type="entry name" value="PROTEIN NUD1"/>
    <property type="match status" value="1"/>
</dbReference>
<evidence type="ECO:0000256" key="4">
    <source>
        <dbReference type="SAM" id="MobiDB-lite"/>
    </source>
</evidence>
<dbReference type="PANTHER" id="PTHR47566">
    <property type="match status" value="1"/>
</dbReference>
<dbReference type="OMA" id="TMRKYMK"/>
<dbReference type="InterPro" id="IPR003591">
    <property type="entry name" value="Leu-rich_rpt_typical-subtyp"/>
</dbReference>
<dbReference type="InterPro" id="IPR001611">
    <property type="entry name" value="Leu-rich_rpt"/>
</dbReference>
<dbReference type="SMR" id="G5AFT9"/>
<proteinExistence type="predicted"/>
<dbReference type="InterPro" id="IPR032675">
    <property type="entry name" value="LRR_dom_sf"/>
</dbReference>
<dbReference type="GeneID" id="20648246"/>
<feature type="region of interest" description="Disordered" evidence="4">
    <location>
        <begin position="415"/>
        <end position="434"/>
    </location>
</feature>
<dbReference type="RefSeq" id="XP_009538986.1">
    <property type="nucleotide sequence ID" value="XM_009540691.1"/>
</dbReference>
<reference evidence="5 6" key="1">
    <citation type="journal article" date="2006" name="Science">
        <title>Phytophthora genome sequences uncover evolutionary origins and mechanisms of pathogenesis.</title>
        <authorList>
            <person name="Tyler B.M."/>
            <person name="Tripathy S."/>
            <person name="Zhang X."/>
            <person name="Dehal P."/>
            <person name="Jiang R.H."/>
            <person name="Aerts A."/>
            <person name="Arredondo F.D."/>
            <person name="Baxter L."/>
            <person name="Bensasson D."/>
            <person name="Beynon J.L."/>
            <person name="Chapman J."/>
            <person name="Damasceno C.M."/>
            <person name="Dorrance A.E."/>
            <person name="Dou D."/>
            <person name="Dickerman A.W."/>
            <person name="Dubchak I.L."/>
            <person name="Garbelotto M."/>
            <person name="Gijzen M."/>
            <person name="Gordon S.G."/>
            <person name="Govers F."/>
            <person name="Grunwald N.J."/>
            <person name="Huang W."/>
            <person name="Ivors K.L."/>
            <person name="Jones R.W."/>
            <person name="Kamoun S."/>
            <person name="Krampis K."/>
            <person name="Lamour K.H."/>
            <person name="Lee M.K."/>
            <person name="McDonald W.H."/>
            <person name="Medina M."/>
            <person name="Meijer H.J."/>
            <person name="Nordberg E.K."/>
            <person name="Maclean D.J."/>
            <person name="Ospina-Giraldo M.D."/>
            <person name="Morris P.F."/>
            <person name="Phuntumart V."/>
            <person name="Putnam N.H."/>
            <person name="Rash S."/>
            <person name="Rose J.K."/>
            <person name="Sakihama Y."/>
            <person name="Salamov A.A."/>
            <person name="Savidor A."/>
            <person name="Scheuring C.F."/>
            <person name="Smith B.M."/>
            <person name="Sobral B.W."/>
            <person name="Terry A."/>
            <person name="Torto-Alalibo T.A."/>
            <person name="Win J."/>
            <person name="Xu Z."/>
            <person name="Zhang H."/>
            <person name="Grigoriev I.V."/>
            <person name="Rokhsar D.S."/>
            <person name="Boore J.L."/>
        </authorList>
    </citation>
    <scope>NUCLEOTIDE SEQUENCE [LARGE SCALE GENOMIC DNA]</scope>
    <source>
        <strain evidence="5 6">P6497</strain>
    </source>
</reference>
<sequence>MDSFDLSEQRIVQLEQIPLEIRRQVETGDGVEYALDLSLNRLRGIDQIGVFEHVSQLDLSGNQLENVNGVQALRRLQSLDLSRNCIATVDLLALLPALQVLKVAENSLTSIDALQLLPELRVVDASYNRITKWPPLAGLSLLETLDLSDNMLGAFSSSLSATLFPSRLRRLSIARNQIDKICGIACLGMQLPMLEFFAFDGNPIVLEVARSGGQLERLLATLFPNLPLSNDGGLTMTGRRHEEFAPPPHTMNSLKRAILEGREEVLDEFLVTGSVAGQVSPVMPPPPPVERPLPPSRQQFPLTEAGDGQGQALDNPLSHDSKMEIWKRIQEDRKAQFCQSSASTFTSSAVKRDKSVRWEQQIEQPVPVPPFQDDVRKPALTTADLAVPEPSPQAMAALDSSSLSVMKPLEASTVPSAIDPMKGSPSQNSPDNDALTKRVKALADQVVTMRKYMKVWVKREKMQLQQICAVQGAAISSLWDNQKGDDSDVERKVIRFEVSANDGQRNNDEKDSSPEMHTAIEVNEMKKQLEHQAREIYALKQQLQALQNLVAGLAATKFEHVS</sequence>
<feature type="region of interest" description="Disordered" evidence="4">
    <location>
        <begin position="277"/>
        <end position="319"/>
    </location>
</feature>
<keyword evidence="1" id="KW-0433">Leucine-rich repeat</keyword>
<dbReference type="SMART" id="SM00365">
    <property type="entry name" value="LRR_SD22"/>
    <property type="match status" value="4"/>
</dbReference>
<evidence type="ECO:0000256" key="3">
    <source>
        <dbReference type="SAM" id="Coils"/>
    </source>
</evidence>
<dbReference type="SUPFAM" id="SSF52058">
    <property type="entry name" value="L domain-like"/>
    <property type="match status" value="1"/>
</dbReference>
<keyword evidence="6" id="KW-1185">Reference proteome</keyword>
<gene>
    <name evidence="5" type="ORF">PHYSODRAFT_342284</name>
</gene>
<feature type="compositionally biased region" description="Pro residues" evidence="4">
    <location>
        <begin position="282"/>
        <end position="295"/>
    </location>
</feature>
<evidence type="ECO:0000256" key="2">
    <source>
        <dbReference type="ARBA" id="ARBA00022737"/>
    </source>
</evidence>
<evidence type="ECO:0000313" key="6">
    <source>
        <dbReference type="Proteomes" id="UP000002640"/>
    </source>
</evidence>
<feature type="coiled-coil region" evidence="3">
    <location>
        <begin position="522"/>
        <end position="549"/>
    </location>
</feature>
<dbReference type="PROSITE" id="PS51450">
    <property type="entry name" value="LRR"/>
    <property type="match status" value="4"/>
</dbReference>
<dbReference type="Proteomes" id="UP000002640">
    <property type="component" value="Unassembled WGS sequence"/>
</dbReference>
<dbReference type="GO" id="GO:0035591">
    <property type="term" value="F:signaling adaptor activity"/>
    <property type="evidence" value="ECO:0007669"/>
    <property type="project" value="TreeGrafter"/>
</dbReference>
<organism evidence="5 6">
    <name type="scientific">Phytophthora sojae (strain P6497)</name>
    <name type="common">Soybean stem and root rot agent</name>
    <name type="synonym">Phytophthora megasperma f. sp. glycines</name>
    <dbReference type="NCBI Taxonomy" id="1094619"/>
    <lineage>
        <taxon>Eukaryota</taxon>
        <taxon>Sar</taxon>
        <taxon>Stramenopiles</taxon>
        <taxon>Oomycota</taxon>
        <taxon>Peronosporomycetes</taxon>
        <taxon>Peronosporales</taxon>
        <taxon>Peronosporaceae</taxon>
        <taxon>Phytophthora</taxon>
    </lineage>
</organism>
<dbReference type="InParanoid" id="G5AFT9"/>
<protein>
    <submittedName>
        <fullName evidence="5">Uncharacterized protein</fullName>
    </submittedName>
</protein>
<evidence type="ECO:0000256" key="1">
    <source>
        <dbReference type="ARBA" id="ARBA00022614"/>
    </source>
</evidence>
<dbReference type="SMART" id="SM00369">
    <property type="entry name" value="LRR_TYP"/>
    <property type="match status" value="4"/>
</dbReference>
<accession>G5AFT9</accession>
<evidence type="ECO:0000313" key="5">
    <source>
        <dbReference type="EMBL" id="EGZ05455.1"/>
    </source>
</evidence>